<protein>
    <recommendedName>
        <fullName evidence="8 9">1,4-dihydroxy-2-naphthoate octaprenyltransferase</fullName>
        <shortName evidence="8">DHNA-octaprenyltransferase</shortName>
        <ecNumber evidence="8 9">2.5.1.74</ecNumber>
    </recommendedName>
</protein>
<keyword evidence="2 8" id="KW-0474">Menaquinone biosynthesis</keyword>
<evidence type="ECO:0000256" key="2">
    <source>
        <dbReference type="ARBA" id="ARBA00022428"/>
    </source>
</evidence>
<dbReference type="GO" id="GO:0005886">
    <property type="term" value="C:plasma membrane"/>
    <property type="evidence" value="ECO:0007669"/>
    <property type="project" value="UniProtKB-SubCell"/>
</dbReference>
<dbReference type="GO" id="GO:0042371">
    <property type="term" value="P:vitamin K biosynthetic process"/>
    <property type="evidence" value="ECO:0007669"/>
    <property type="project" value="TreeGrafter"/>
</dbReference>
<comment type="similarity">
    <text evidence="8">Belongs to the MenA family. Type 1 subfamily.</text>
</comment>
<keyword evidence="4 8" id="KW-0808">Transferase</keyword>
<dbReference type="GO" id="GO:0009234">
    <property type="term" value="P:menaquinone biosynthetic process"/>
    <property type="evidence" value="ECO:0007669"/>
    <property type="project" value="UniProtKB-UniRule"/>
</dbReference>
<comment type="function">
    <text evidence="8">Conversion of 1,4-dihydroxy-2-naphthoate (DHNA) to demethylmenaquinone (DMK).</text>
</comment>
<sequence>MATPSQWIAGARPRTLPAAVVPVAVGTGVAIGYGGAVWWRALLALFVALALQVGVNYANDYSDGVRGTDDERVGPMRLVGSGAASPREVLAAALGCFLAAAAAGLVLVVATGAWWLLLVGAVSIAAAWFYTGGSRPYGYRALGEISVFVFFGLVAVAGTTFVQLEWLPWTALAASVPVGLLACAMLVVNNLRDIVTDRPAGKRTMAVVLGDTRTRTLYTLCLALPLVIAVALTPWQPFAALAVLATPLAIGPVKAVRQGATGPALIATLQQTGRFQLVYGLLFTVGLALHAL</sequence>
<dbReference type="Pfam" id="PF01040">
    <property type="entry name" value="UbiA"/>
    <property type="match status" value="1"/>
</dbReference>
<evidence type="ECO:0000313" key="10">
    <source>
        <dbReference type="EMBL" id="OUC99078.1"/>
    </source>
</evidence>
<evidence type="ECO:0000256" key="6">
    <source>
        <dbReference type="ARBA" id="ARBA00022989"/>
    </source>
</evidence>
<dbReference type="PANTHER" id="PTHR13929:SF0">
    <property type="entry name" value="UBIA PRENYLTRANSFERASE DOMAIN-CONTAINING PROTEIN 1"/>
    <property type="match status" value="1"/>
</dbReference>
<dbReference type="UniPathway" id="UPA00079">
    <property type="reaction ID" value="UER00168"/>
</dbReference>
<feature type="transmembrane region" description="Helical" evidence="8">
    <location>
        <begin position="169"/>
        <end position="191"/>
    </location>
</feature>
<comment type="caution">
    <text evidence="8">Lacks conserved residue(s) required for the propagation of feature annotation.</text>
</comment>
<dbReference type="PANTHER" id="PTHR13929">
    <property type="entry name" value="1,4-DIHYDROXY-2-NAPHTHOATE OCTAPRENYLTRANSFERASE"/>
    <property type="match status" value="1"/>
</dbReference>
<dbReference type="EC" id="2.5.1.74" evidence="8 9"/>
<dbReference type="Proteomes" id="UP000194761">
    <property type="component" value="Unassembled WGS sequence"/>
</dbReference>
<evidence type="ECO:0000256" key="5">
    <source>
        <dbReference type="ARBA" id="ARBA00022692"/>
    </source>
</evidence>
<evidence type="ECO:0000256" key="1">
    <source>
        <dbReference type="ARBA" id="ARBA00004141"/>
    </source>
</evidence>
<dbReference type="InterPro" id="IPR004657">
    <property type="entry name" value="MenA"/>
</dbReference>
<dbReference type="HAMAP" id="MF_01937">
    <property type="entry name" value="MenA_1"/>
    <property type="match status" value="1"/>
</dbReference>
<reference evidence="10 11" key="1">
    <citation type="submission" date="2017-05" db="EMBL/GenBank/DDBJ databases">
        <title>Biotechnological potential of actinobacteria isolated from South African environments.</title>
        <authorList>
            <person name="Le Roes-Hill M."/>
            <person name="Prins A."/>
            <person name="Durrell K.A."/>
        </authorList>
    </citation>
    <scope>NUCLEOTIDE SEQUENCE [LARGE SCALE GENOMIC DNA]</scope>
    <source>
        <strain evidence="10">M26</strain>
    </source>
</reference>
<comment type="subcellular location">
    <subcellularLocation>
        <location evidence="8">Cell membrane</location>
        <topology evidence="8">Multi-pass membrane protein</topology>
    </subcellularLocation>
    <subcellularLocation>
        <location evidence="1">Membrane</location>
        <topology evidence="1">Multi-pass membrane protein</topology>
    </subcellularLocation>
</comment>
<organism evidence="10 11">
    <name type="scientific">Streptosporangium minutum</name>
    <dbReference type="NCBI Taxonomy" id="569862"/>
    <lineage>
        <taxon>Bacteria</taxon>
        <taxon>Bacillati</taxon>
        <taxon>Actinomycetota</taxon>
        <taxon>Actinomycetes</taxon>
        <taxon>Streptosporangiales</taxon>
        <taxon>Streptosporangiaceae</taxon>
        <taxon>Streptosporangium</taxon>
    </lineage>
</organism>
<keyword evidence="3 8" id="KW-1003">Cell membrane</keyword>
<evidence type="ECO:0000256" key="4">
    <source>
        <dbReference type="ARBA" id="ARBA00022679"/>
    </source>
</evidence>
<dbReference type="InterPro" id="IPR044878">
    <property type="entry name" value="UbiA_sf"/>
</dbReference>
<feature type="transmembrane region" description="Helical" evidence="8">
    <location>
        <begin position="113"/>
        <end position="130"/>
    </location>
</feature>
<dbReference type="PIRSF" id="PIRSF005355">
    <property type="entry name" value="UBIAD1"/>
    <property type="match status" value="1"/>
</dbReference>
<dbReference type="GO" id="GO:0046428">
    <property type="term" value="F:1,4-dihydroxy-2-naphthoate polyprenyltransferase activity"/>
    <property type="evidence" value="ECO:0007669"/>
    <property type="project" value="UniProtKB-UniRule"/>
</dbReference>
<evidence type="ECO:0000256" key="7">
    <source>
        <dbReference type="ARBA" id="ARBA00023136"/>
    </source>
</evidence>
<dbReference type="InterPro" id="IPR026046">
    <property type="entry name" value="UBIAD1"/>
</dbReference>
<keyword evidence="11" id="KW-1185">Reference proteome</keyword>
<evidence type="ECO:0000313" key="11">
    <source>
        <dbReference type="Proteomes" id="UP000194761"/>
    </source>
</evidence>
<dbReference type="NCBIfam" id="TIGR00751">
    <property type="entry name" value="menA"/>
    <property type="match status" value="1"/>
</dbReference>
<dbReference type="Gene3D" id="1.10.357.140">
    <property type="entry name" value="UbiA prenyltransferase"/>
    <property type="match status" value="1"/>
</dbReference>
<feature type="transmembrane region" description="Helical" evidence="8">
    <location>
        <begin position="142"/>
        <end position="163"/>
    </location>
</feature>
<dbReference type="AlphaFoldDB" id="A0A243RV56"/>
<dbReference type="EMBL" id="NGFP01000012">
    <property type="protein sequence ID" value="OUC99078.1"/>
    <property type="molecule type" value="Genomic_DNA"/>
</dbReference>
<proteinExistence type="inferred from homology"/>
<keyword evidence="5 8" id="KW-0812">Transmembrane</keyword>
<feature type="transmembrane region" description="Helical" evidence="8">
    <location>
        <begin position="212"/>
        <end position="232"/>
    </location>
</feature>
<gene>
    <name evidence="8" type="primary">menA</name>
    <name evidence="10" type="ORF">CA984_04755</name>
</gene>
<dbReference type="NCBIfam" id="NF004751">
    <property type="entry name" value="PRK06080.1-3"/>
    <property type="match status" value="1"/>
</dbReference>
<dbReference type="CDD" id="cd13962">
    <property type="entry name" value="PT_UbiA_UBIAD1"/>
    <property type="match status" value="1"/>
</dbReference>
<evidence type="ECO:0000256" key="9">
    <source>
        <dbReference type="NCBIfam" id="TIGR00751"/>
    </source>
</evidence>
<feature type="transmembrane region" description="Helical" evidence="8">
    <location>
        <begin position="89"/>
        <end position="107"/>
    </location>
</feature>
<evidence type="ECO:0000256" key="3">
    <source>
        <dbReference type="ARBA" id="ARBA00022475"/>
    </source>
</evidence>
<accession>A0A243RV56</accession>
<comment type="caution">
    <text evidence="10">The sequence shown here is derived from an EMBL/GenBank/DDBJ whole genome shotgun (WGS) entry which is preliminary data.</text>
</comment>
<keyword evidence="7 8" id="KW-0472">Membrane</keyword>
<dbReference type="InterPro" id="IPR000537">
    <property type="entry name" value="UbiA_prenyltransferase"/>
</dbReference>
<keyword evidence="6 8" id="KW-1133">Transmembrane helix</keyword>
<name>A0A243RV56_9ACTN</name>
<comment type="catalytic activity">
    <reaction evidence="8">
        <text>an all-trans-polyprenyl diphosphate + 1,4-dihydroxy-2-naphthoate + H(+) = a 2-demethylmenaquinol + CO2 + diphosphate</text>
        <dbReference type="Rhea" id="RHEA:26478"/>
        <dbReference type="Rhea" id="RHEA-COMP:9563"/>
        <dbReference type="Rhea" id="RHEA-COMP:9564"/>
        <dbReference type="ChEBI" id="CHEBI:11173"/>
        <dbReference type="ChEBI" id="CHEBI:15378"/>
        <dbReference type="ChEBI" id="CHEBI:16526"/>
        <dbReference type="ChEBI" id="CHEBI:33019"/>
        <dbReference type="ChEBI" id="CHEBI:55437"/>
        <dbReference type="ChEBI" id="CHEBI:58914"/>
        <dbReference type="EC" id="2.5.1.74"/>
    </reaction>
</comment>
<dbReference type="RefSeq" id="WP_086568557.1">
    <property type="nucleotide sequence ID" value="NZ_NGFP01000012.1"/>
</dbReference>
<evidence type="ECO:0000256" key="8">
    <source>
        <dbReference type="HAMAP-Rule" id="MF_01937"/>
    </source>
</evidence>
<comment type="pathway">
    <text evidence="8">Quinol/quinone metabolism; menaquinone biosynthesis; menaquinol from 1,4-dihydroxy-2-naphthoate: step 1/2.</text>
</comment>